<comment type="caution">
    <text evidence="1">The sequence shown here is derived from an EMBL/GenBank/DDBJ whole genome shotgun (WGS) entry which is preliminary data.</text>
</comment>
<dbReference type="EMBL" id="JAFCIX010000577">
    <property type="protein sequence ID" value="KAH6585981.1"/>
    <property type="molecule type" value="Genomic_DNA"/>
</dbReference>
<protein>
    <submittedName>
        <fullName evidence="1">Uncharacterized protein</fullName>
    </submittedName>
</protein>
<organism evidence="1 2">
    <name type="scientific">Batrachochytrium salamandrivorans</name>
    <dbReference type="NCBI Taxonomy" id="1357716"/>
    <lineage>
        <taxon>Eukaryota</taxon>
        <taxon>Fungi</taxon>
        <taxon>Fungi incertae sedis</taxon>
        <taxon>Chytridiomycota</taxon>
        <taxon>Chytridiomycota incertae sedis</taxon>
        <taxon>Chytridiomycetes</taxon>
        <taxon>Rhizophydiales</taxon>
        <taxon>Rhizophydiales incertae sedis</taxon>
        <taxon>Batrachochytrium</taxon>
    </lineage>
</organism>
<accession>A0ABQ8ESQ3</accession>
<dbReference type="Proteomes" id="UP001648503">
    <property type="component" value="Unassembled WGS sequence"/>
</dbReference>
<keyword evidence="2" id="KW-1185">Reference proteome</keyword>
<gene>
    <name evidence="1" type="ORF">BASA50_000924</name>
</gene>
<sequence length="173" mass="19550">MVHLYKDGPKAGATVGSPAGDMLTRYIEKVDYVDTSLNRWMEIEFQNAIDAIKLAIGEVEFSKIVKNFFITLDALKAEVPENENKAVIAISNIVNRINTPIQNVETMHALFNVALNIRMQLVNKLRSRLEGYEIVKVLYGYLSNLAASIKKFILDQQELYDEIIKALKPPPPK</sequence>
<reference evidence="1 2" key="1">
    <citation type="submission" date="2021-02" db="EMBL/GenBank/DDBJ databases">
        <title>Variation within the Batrachochytrium salamandrivorans European outbreak.</title>
        <authorList>
            <person name="Kelly M."/>
            <person name="Pasmans F."/>
            <person name="Shea T.P."/>
            <person name="Munoz J.F."/>
            <person name="Carranza S."/>
            <person name="Cuomo C.A."/>
            <person name="Martel A."/>
        </authorList>
    </citation>
    <scope>NUCLEOTIDE SEQUENCE [LARGE SCALE GENOMIC DNA]</scope>
    <source>
        <strain evidence="1 2">AMFP18/2</strain>
    </source>
</reference>
<proteinExistence type="predicted"/>
<name>A0ABQ8ESQ3_9FUNG</name>
<evidence type="ECO:0000313" key="2">
    <source>
        <dbReference type="Proteomes" id="UP001648503"/>
    </source>
</evidence>
<evidence type="ECO:0000313" key="1">
    <source>
        <dbReference type="EMBL" id="KAH6585981.1"/>
    </source>
</evidence>